<organism evidence="1 2">
    <name type="scientific">Pluteus cervinus</name>
    <dbReference type="NCBI Taxonomy" id="181527"/>
    <lineage>
        <taxon>Eukaryota</taxon>
        <taxon>Fungi</taxon>
        <taxon>Dikarya</taxon>
        <taxon>Basidiomycota</taxon>
        <taxon>Agaricomycotina</taxon>
        <taxon>Agaricomycetes</taxon>
        <taxon>Agaricomycetidae</taxon>
        <taxon>Agaricales</taxon>
        <taxon>Pluteineae</taxon>
        <taxon>Pluteaceae</taxon>
        <taxon>Pluteus</taxon>
    </lineage>
</organism>
<evidence type="ECO:0000313" key="2">
    <source>
        <dbReference type="Proteomes" id="UP000308600"/>
    </source>
</evidence>
<dbReference type="EMBL" id="ML208319">
    <property type="protein sequence ID" value="TFK70083.1"/>
    <property type="molecule type" value="Genomic_DNA"/>
</dbReference>
<gene>
    <name evidence="1" type="ORF">BDN72DRAFT_767069</name>
</gene>
<dbReference type="Proteomes" id="UP000308600">
    <property type="component" value="Unassembled WGS sequence"/>
</dbReference>
<evidence type="ECO:0000313" key="1">
    <source>
        <dbReference type="EMBL" id="TFK70083.1"/>
    </source>
</evidence>
<protein>
    <submittedName>
        <fullName evidence="1">WD40 repeat-like protein</fullName>
    </submittedName>
</protein>
<name>A0ACD3AWJ3_9AGAR</name>
<accession>A0ACD3AWJ3</accession>
<keyword evidence="2" id="KW-1185">Reference proteome</keyword>
<sequence>MFYIGSEQHYLLFQRTADILQHQLKFNICNLKSSHQLNDEVEDLKEKIDRNISEELGYSARYWMYHMINSGDWTSSHDSILELLESGNTMLYWTEVLSLLGCVRKIMLEMTEVIEWIKRESKCRVQLEEIRTFLDKFITPISQSACHVYTSALSFVPERTWLAKQFWKNFEQRVAIFNTKDQNWQKAQSYTRVLNGHSGFVFSVAFSSDNRYVVSGSADNTVTIWDVETGQQRAKFQGHTNRVTSTAFSSDDKYVASGSYDNTVRIWGVETGQPKAEFQGHTDEVTSVAFFSDNKYVV</sequence>
<feature type="non-terminal residue" evidence="1">
    <location>
        <position position="298"/>
    </location>
</feature>
<reference evidence="1 2" key="1">
    <citation type="journal article" date="2019" name="Nat. Ecol. Evol.">
        <title>Megaphylogeny resolves global patterns of mushroom evolution.</title>
        <authorList>
            <person name="Varga T."/>
            <person name="Krizsan K."/>
            <person name="Foldi C."/>
            <person name="Dima B."/>
            <person name="Sanchez-Garcia M."/>
            <person name="Sanchez-Ramirez S."/>
            <person name="Szollosi G.J."/>
            <person name="Szarkandi J.G."/>
            <person name="Papp V."/>
            <person name="Albert L."/>
            <person name="Andreopoulos W."/>
            <person name="Angelini C."/>
            <person name="Antonin V."/>
            <person name="Barry K.W."/>
            <person name="Bougher N.L."/>
            <person name="Buchanan P."/>
            <person name="Buyck B."/>
            <person name="Bense V."/>
            <person name="Catcheside P."/>
            <person name="Chovatia M."/>
            <person name="Cooper J."/>
            <person name="Damon W."/>
            <person name="Desjardin D."/>
            <person name="Finy P."/>
            <person name="Geml J."/>
            <person name="Haridas S."/>
            <person name="Hughes K."/>
            <person name="Justo A."/>
            <person name="Karasinski D."/>
            <person name="Kautmanova I."/>
            <person name="Kiss B."/>
            <person name="Kocsube S."/>
            <person name="Kotiranta H."/>
            <person name="LaButti K.M."/>
            <person name="Lechner B.E."/>
            <person name="Liimatainen K."/>
            <person name="Lipzen A."/>
            <person name="Lukacs Z."/>
            <person name="Mihaltcheva S."/>
            <person name="Morgado L.N."/>
            <person name="Niskanen T."/>
            <person name="Noordeloos M.E."/>
            <person name="Ohm R.A."/>
            <person name="Ortiz-Santana B."/>
            <person name="Ovrebo C."/>
            <person name="Racz N."/>
            <person name="Riley R."/>
            <person name="Savchenko A."/>
            <person name="Shiryaev A."/>
            <person name="Soop K."/>
            <person name="Spirin V."/>
            <person name="Szebenyi C."/>
            <person name="Tomsovsky M."/>
            <person name="Tulloss R.E."/>
            <person name="Uehling J."/>
            <person name="Grigoriev I.V."/>
            <person name="Vagvolgyi C."/>
            <person name="Papp T."/>
            <person name="Martin F.M."/>
            <person name="Miettinen O."/>
            <person name="Hibbett D.S."/>
            <person name="Nagy L.G."/>
        </authorList>
    </citation>
    <scope>NUCLEOTIDE SEQUENCE [LARGE SCALE GENOMIC DNA]</scope>
    <source>
        <strain evidence="1 2">NL-1719</strain>
    </source>
</reference>
<proteinExistence type="predicted"/>